<protein>
    <submittedName>
        <fullName evidence="1">Uncharacterized protein</fullName>
    </submittedName>
</protein>
<name>A0A426Z784_ENSVE</name>
<organism evidence="1 2">
    <name type="scientific">Ensete ventricosum</name>
    <name type="common">Abyssinian banana</name>
    <name type="synonym">Musa ensete</name>
    <dbReference type="NCBI Taxonomy" id="4639"/>
    <lineage>
        <taxon>Eukaryota</taxon>
        <taxon>Viridiplantae</taxon>
        <taxon>Streptophyta</taxon>
        <taxon>Embryophyta</taxon>
        <taxon>Tracheophyta</taxon>
        <taxon>Spermatophyta</taxon>
        <taxon>Magnoliopsida</taxon>
        <taxon>Liliopsida</taxon>
        <taxon>Zingiberales</taxon>
        <taxon>Musaceae</taxon>
        <taxon>Ensete</taxon>
    </lineage>
</organism>
<proteinExistence type="predicted"/>
<gene>
    <name evidence="1" type="ORF">B296_00014932</name>
</gene>
<evidence type="ECO:0000313" key="2">
    <source>
        <dbReference type="Proteomes" id="UP000287651"/>
    </source>
</evidence>
<dbReference type="EMBL" id="AMZH03008041">
    <property type="protein sequence ID" value="RRT59847.1"/>
    <property type="molecule type" value="Genomic_DNA"/>
</dbReference>
<accession>A0A426Z784</accession>
<sequence>MRVLGTKTEKWLCLNFLRNPLYNIKFNIRVLSPRCLLFSPASAIKVVKRRGGGEGKKIPTRPLLFSSHLPIPRTPSGARHHQYSKVLPSPSRFPPLSPSPRSVCDPASHPLLSFAAVDLVSSAKYLILCFIGIRVIIVNETLF</sequence>
<evidence type="ECO:0000313" key="1">
    <source>
        <dbReference type="EMBL" id="RRT59847.1"/>
    </source>
</evidence>
<comment type="caution">
    <text evidence="1">The sequence shown here is derived from an EMBL/GenBank/DDBJ whole genome shotgun (WGS) entry which is preliminary data.</text>
</comment>
<dbReference type="Proteomes" id="UP000287651">
    <property type="component" value="Unassembled WGS sequence"/>
</dbReference>
<reference evidence="1 2" key="1">
    <citation type="journal article" date="2014" name="Agronomy (Basel)">
        <title>A Draft Genome Sequence for Ensete ventricosum, the Drought-Tolerant Tree Against Hunger.</title>
        <authorList>
            <person name="Harrison J."/>
            <person name="Moore K.A."/>
            <person name="Paszkiewicz K."/>
            <person name="Jones T."/>
            <person name="Grant M."/>
            <person name="Ambacheew D."/>
            <person name="Muzemil S."/>
            <person name="Studholme D.J."/>
        </authorList>
    </citation>
    <scope>NUCLEOTIDE SEQUENCE [LARGE SCALE GENOMIC DNA]</scope>
</reference>
<dbReference type="AlphaFoldDB" id="A0A426Z784"/>